<feature type="domain" description="Luciferase-like" evidence="1">
    <location>
        <begin position="15"/>
        <end position="263"/>
    </location>
</feature>
<dbReference type="EMBL" id="QOUI01000005">
    <property type="protein sequence ID" value="RCK69735.1"/>
    <property type="molecule type" value="Genomic_DNA"/>
</dbReference>
<dbReference type="PANTHER" id="PTHR30137">
    <property type="entry name" value="LUCIFERASE-LIKE MONOOXYGENASE"/>
    <property type="match status" value="1"/>
</dbReference>
<dbReference type="Gene3D" id="3.20.20.30">
    <property type="entry name" value="Luciferase-like domain"/>
    <property type="match status" value="1"/>
</dbReference>
<evidence type="ECO:0000259" key="1">
    <source>
        <dbReference type="Pfam" id="PF00296"/>
    </source>
</evidence>
<dbReference type="RefSeq" id="WP_114126495.1">
    <property type="nucleotide sequence ID" value="NZ_QOUI01000005.1"/>
</dbReference>
<dbReference type="Pfam" id="PF00296">
    <property type="entry name" value="Bac_luciferase"/>
    <property type="match status" value="1"/>
</dbReference>
<dbReference type="Proteomes" id="UP000252770">
    <property type="component" value="Unassembled WGS sequence"/>
</dbReference>
<organism evidence="2 3">
    <name type="scientific">Desertihabitans brevis</name>
    <dbReference type="NCBI Taxonomy" id="2268447"/>
    <lineage>
        <taxon>Bacteria</taxon>
        <taxon>Bacillati</taxon>
        <taxon>Actinomycetota</taxon>
        <taxon>Actinomycetes</taxon>
        <taxon>Propionibacteriales</taxon>
        <taxon>Propionibacteriaceae</taxon>
        <taxon>Desertihabitans</taxon>
    </lineage>
</organism>
<protein>
    <submittedName>
        <fullName evidence="2">Flavin-dependent oxidoreductase</fullName>
    </submittedName>
</protein>
<dbReference type="AlphaFoldDB" id="A0A367YV19"/>
<evidence type="ECO:0000313" key="2">
    <source>
        <dbReference type="EMBL" id="RCK69735.1"/>
    </source>
</evidence>
<evidence type="ECO:0000313" key="3">
    <source>
        <dbReference type="Proteomes" id="UP000252770"/>
    </source>
</evidence>
<comment type="caution">
    <text evidence="2">The sequence shown here is derived from an EMBL/GenBank/DDBJ whole genome shotgun (WGS) entry which is preliminary data.</text>
</comment>
<dbReference type="InterPro" id="IPR050766">
    <property type="entry name" value="Bact_Lucif_Oxidored"/>
</dbReference>
<dbReference type="PANTHER" id="PTHR30137:SF15">
    <property type="entry name" value="BLL6902 PROTEIN"/>
    <property type="match status" value="1"/>
</dbReference>
<sequence length="343" mass="36953">MSARRLGFLSFGHHQNTWGASARTAGEALTQGIEIAVGAEALGLDGAWSRVHHLQRQFSSPWSLLAAVAARTSRIEIGTAVIDMRYENPLLMAELAASADLISGSRLQLGLGRGSQEPALRGYERFGFRPAEGHTAGDMAREHTARFRAAIAGAPVAESDPSQTSTTVPLAIEPQSPTLPERIWWGSATRQSARWAGEQDLHLLSSTLLSEDTGVPFSELQAEQIRAFRTARAEAGHPGSRRVAVVRSILPIVSQRDADLYGPAARASQEHVGVLGGAVSRFGKSFIGEPDRIVEELQRDEAVMSSDTLLVTIPNVLGVDHNLELLENIRDHIAPAIGWTRTG</sequence>
<dbReference type="SUPFAM" id="SSF51679">
    <property type="entry name" value="Bacterial luciferase-like"/>
    <property type="match status" value="1"/>
</dbReference>
<gene>
    <name evidence="2" type="ORF">DT076_09880</name>
</gene>
<proteinExistence type="predicted"/>
<accession>A0A367YV19</accession>
<dbReference type="InterPro" id="IPR011251">
    <property type="entry name" value="Luciferase-like_dom"/>
</dbReference>
<dbReference type="GO" id="GO:0005829">
    <property type="term" value="C:cytosol"/>
    <property type="evidence" value="ECO:0007669"/>
    <property type="project" value="TreeGrafter"/>
</dbReference>
<dbReference type="GO" id="GO:0016705">
    <property type="term" value="F:oxidoreductase activity, acting on paired donors, with incorporation or reduction of molecular oxygen"/>
    <property type="evidence" value="ECO:0007669"/>
    <property type="project" value="InterPro"/>
</dbReference>
<keyword evidence="3" id="KW-1185">Reference proteome</keyword>
<reference evidence="2 3" key="1">
    <citation type="submission" date="2018-07" db="EMBL/GenBank/DDBJ databases">
        <title>Desertimonas flava gen. nov. sp. nov.</title>
        <authorList>
            <person name="Liu S."/>
        </authorList>
    </citation>
    <scope>NUCLEOTIDE SEQUENCE [LARGE SCALE GENOMIC DNA]</scope>
    <source>
        <strain evidence="2 3">16Sb5-5</strain>
    </source>
</reference>
<name>A0A367YV19_9ACTN</name>
<dbReference type="InterPro" id="IPR036661">
    <property type="entry name" value="Luciferase-like_sf"/>
</dbReference>